<dbReference type="SUPFAM" id="SSF81901">
    <property type="entry name" value="HCP-like"/>
    <property type="match status" value="1"/>
</dbReference>
<dbReference type="InterPro" id="IPR006597">
    <property type="entry name" value="Sel1-like"/>
</dbReference>
<dbReference type="Gene3D" id="1.25.40.10">
    <property type="entry name" value="Tetratricopeptide repeat domain"/>
    <property type="match status" value="1"/>
</dbReference>
<dbReference type="SMART" id="SM00671">
    <property type="entry name" value="SEL1"/>
    <property type="match status" value="5"/>
</dbReference>
<dbReference type="PANTHER" id="PTHR43628">
    <property type="entry name" value="ACTIVATOR OF C KINASE PROTEIN 1-RELATED"/>
    <property type="match status" value="1"/>
</dbReference>
<evidence type="ECO:0000313" key="2">
    <source>
        <dbReference type="Proteomes" id="UP001153678"/>
    </source>
</evidence>
<proteinExistence type="predicted"/>
<sequence length="267" mass="31692">MSTQKEKEYLNSEKNENYLKEFLEDFYHKIAYNINIDDFENFENKIIKWIRLADEIIYIELMENHQNKELWFSSIIGFSYQYGIGKCEINKSKALELYLLAVSIKDDDDMDHNYFKRLNSTIGKYLLAFYYYKDIIASKRNSFDWTIQSANKGSSSAQYQIGDCYYYGKSDVKINRRKAIEWYLKSAEGDNNIAQNKLAFYCYYYGRGVGKNDRMAYKWYLKSAKGGNTSAQCSLGQCYHFGMGTNKDKEKAFRWKMLCKRNRDRSE</sequence>
<dbReference type="InterPro" id="IPR011990">
    <property type="entry name" value="TPR-like_helical_dom_sf"/>
</dbReference>
<dbReference type="EMBL" id="CAMKVN010000917">
    <property type="protein sequence ID" value="CAI2172265.1"/>
    <property type="molecule type" value="Genomic_DNA"/>
</dbReference>
<organism evidence="1 2">
    <name type="scientific">Funneliformis geosporum</name>
    <dbReference type="NCBI Taxonomy" id="1117311"/>
    <lineage>
        <taxon>Eukaryota</taxon>
        <taxon>Fungi</taxon>
        <taxon>Fungi incertae sedis</taxon>
        <taxon>Mucoromycota</taxon>
        <taxon>Glomeromycotina</taxon>
        <taxon>Glomeromycetes</taxon>
        <taxon>Glomerales</taxon>
        <taxon>Glomeraceae</taxon>
        <taxon>Funneliformis</taxon>
    </lineage>
</organism>
<evidence type="ECO:0000313" key="1">
    <source>
        <dbReference type="EMBL" id="CAI2172265.1"/>
    </source>
</evidence>
<dbReference type="OrthoDB" id="2384430at2759"/>
<dbReference type="PANTHER" id="PTHR43628:SF1">
    <property type="entry name" value="CHITIN SYNTHASE REGULATORY FACTOR 2-RELATED"/>
    <property type="match status" value="1"/>
</dbReference>
<protein>
    <submittedName>
        <fullName evidence="1">4275_t:CDS:1</fullName>
    </submittedName>
</protein>
<dbReference type="Proteomes" id="UP001153678">
    <property type="component" value="Unassembled WGS sequence"/>
</dbReference>
<reference evidence="1" key="1">
    <citation type="submission" date="2022-08" db="EMBL/GenBank/DDBJ databases">
        <authorList>
            <person name="Kallberg Y."/>
            <person name="Tangrot J."/>
            <person name="Rosling A."/>
        </authorList>
    </citation>
    <scope>NUCLEOTIDE SEQUENCE</scope>
    <source>
        <strain evidence="1">Wild A</strain>
    </source>
</reference>
<accession>A0A9W4SL39</accession>
<dbReference type="InterPro" id="IPR052945">
    <property type="entry name" value="Mitotic_Regulator"/>
</dbReference>
<dbReference type="Pfam" id="PF08238">
    <property type="entry name" value="Sel1"/>
    <property type="match status" value="4"/>
</dbReference>
<comment type="caution">
    <text evidence="1">The sequence shown here is derived from an EMBL/GenBank/DDBJ whole genome shotgun (WGS) entry which is preliminary data.</text>
</comment>
<name>A0A9W4SL39_9GLOM</name>
<dbReference type="AlphaFoldDB" id="A0A9W4SL39"/>
<keyword evidence="2" id="KW-1185">Reference proteome</keyword>
<gene>
    <name evidence="1" type="ORF">FWILDA_LOCUS5492</name>
</gene>